<evidence type="ECO:0000313" key="2">
    <source>
        <dbReference type="Proteomes" id="UP000718630"/>
    </source>
</evidence>
<accession>A0A929N033</accession>
<organism evidence="1 2">
    <name type="scientific">Schaalia georgiae</name>
    <dbReference type="NCBI Taxonomy" id="52768"/>
    <lineage>
        <taxon>Bacteria</taxon>
        <taxon>Bacillati</taxon>
        <taxon>Actinomycetota</taxon>
        <taxon>Actinomycetes</taxon>
        <taxon>Actinomycetales</taxon>
        <taxon>Actinomycetaceae</taxon>
        <taxon>Schaalia</taxon>
    </lineage>
</organism>
<reference evidence="1" key="1">
    <citation type="submission" date="2020-04" db="EMBL/GenBank/DDBJ databases">
        <title>Deep metagenomics examines the oral microbiome during advanced dental caries in children, revealing novel taxa and co-occurrences with host molecules.</title>
        <authorList>
            <person name="Baker J.L."/>
            <person name="Morton J.T."/>
            <person name="Dinis M."/>
            <person name="Alvarez R."/>
            <person name="Tran N.C."/>
            <person name="Knight R."/>
            <person name="Edlund A."/>
        </authorList>
    </citation>
    <scope>NUCLEOTIDE SEQUENCE</scope>
    <source>
        <strain evidence="1">JCVI_32_bin.64</strain>
    </source>
</reference>
<gene>
    <name evidence="1" type="ORF">HXK03_07230</name>
</gene>
<protein>
    <submittedName>
        <fullName evidence="1">Zinc-binding dehydrogenase</fullName>
    </submittedName>
</protein>
<feature type="non-terminal residue" evidence="1">
    <location>
        <position position="1"/>
    </location>
</feature>
<comment type="caution">
    <text evidence="1">The sequence shown here is derived from an EMBL/GenBank/DDBJ whole genome shotgun (WGS) entry which is preliminary data.</text>
</comment>
<dbReference type="AlphaFoldDB" id="A0A929N033"/>
<name>A0A929N033_9ACTO</name>
<evidence type="ECO:0000313" key="1">
    <source>
        <dbReference type="EMBL" id="MBF0940648.1"/>
    </source>
</evidence>
<sequence length="56" mass="5827">NATHADYAEAVRLLSSGALELGGLVTHRFALGDVHAAFDAVRRRRGLKAAVLPGTG</sequence>
<dbReference type="Gene3D" id="3.90.180.10">
    <property type="entry name" value="Medium-chain alcohol dehydrogenases, catalytic domain"/>
    <property type="match status" value="1"/>
</dbReference>
<proteinExistence type="predicted"/>
<dbReference type="Proteomes" id="UP000718630">
    <property type="component" value="Unassembled WGS sequence"/>
</dbReference>
<dbReference type="EMBL" id="JABZFZ010000418">
    <property type="protein sequence ID" value="MBF0940648.1"/>
    <property type="molecule type" value="Genomic_DNA"/>
</dbReference>